<comment type="subcellular location">
    <subcellularLocation>
        <location evidence="1">Endomembrane system</location>
    </subcellularLocation>
</comment>
<keyword evidence="7" id="KW-0961">Cell wall biogenesis/degradation</keyword>
<dbReference type="OrthoDB" id="10596303at2759"/>
<evidence type="ECO:0000256" key="4">
    <source>
        <dbReference type="ARBA" id="ARBA00022692"/>
    </source>
</evidence>
<dbReference type="GO" id="GO:0016020">
    <property type="term" value="C:membrane"/>
    <property type="evidence" value="ECO:0007669"/>
    <property type="project" value="InterPro"/>
</dbReference>
<evidence type="ECO:0000313" key="10">
    <source>
        <dbReference type="Proteomes" id="UP000631114"/>
    </source>
</evidence>
<evidence type="ECO:0000256" key="7">
    <source>
        <dbReference type="ARBA" id="ARBA00023316"/>
    </source>
</evidence>
<dbReference type="EMBL" id="JADFTS010000007">
    <property type="protein sequence ID" value="KAF9598749.1"/>
    <property type="molecule type" value="Genomic_DNA"/>
</dbReference>
<evidence type="ECO:0000256" key="6">
    <source>
        <dbReference type="ARBA" id="ARBA00023136"/>
    </source>
</evidence>
<keyword evidence="4 8" id="KW-0812">Transmembrane</keyword>
<dbReference type="InterPro" id="IPR005150">
    <property type="entry name" value="Cellulose_synth"/>
</dbReference>
<dbReference type="AlphaFoldDB" id="A0A835LPE4"/>
<dbReference type="GO" id="GO:0071555">
    <property type="term" value="P:cell wall organization"/>
    <property type="evidence" value="ECO:0007669"/>
    <property type="project" value="UniProtKB-KW"/>
</dbReference>
<sequence length="221" mass="25588">MDSLLCYHNKVLDLMMRSHCSCPEDEPWRKDLADLLFLLHRHLWNMVVSLGRFSPRLSFKEAIHVISVGYEDKSVGEGSSTFKVYDNFWTLQIGWIYGSVIEDILTGFKMHARDRLNQVLQWALGSVEILLNRHCPIWYGYGGRLKWLERLHISTPLFTLSQPFLYLLIVLFQLCVCSLGSSSFHRVTSKMNTLFEYLNAECRSSSMLSKALGLANFKEQI</sequence>
<evidence type="ECO:0000256" key="3">
    <source>
        <dbReference type="ARBA" id="ARBA00022679"/>
    </source>
</evidence>
<evidence type="ECO:0000256" key="1">
    <source>
        <dbReference type="ARBA" id="ARBA00004308"/>
    </source>
</evidence>
<dbReference type="GO" id="GO:0016760">
    <property type="term" value="F:cellulose synthase (UDP-forming) activity"/>
    <property type="evidence" value="ECO:0007669"/>
    <property type="project" value="InterPro"/>
</dbReference>
<keyword evidence="2" id="KW-0328">Glycosyltransferase</keyword>
<organism evidence="9 10">
    <name type="scientific">Coptis chinensis</name>
    <dbReference type="NCBI Taxonomy" id="261450"/>
    <lineage>
        <taxon>Eukaryota</taxon>
        <taxon>Viridiplantae</taxon>
        <taxon>Streptophyta</taxon>
        <taxon>Embryophyta</taxon>
        <taxon>Tracheophyta</taxon>
        <taxon>Spermatophyta</taxon>
        <taxon>Magnoliopsida</taxon>
        <taxon>Ranunculales</taxon>
        <taxon>Ranunculaceae</taxon>
        <taxon>Coptidoideae</taxon>
        <taxon>Coptis</taxon>
    </lineage>
</organism>
<gene>
    <name evidence="9" type="ORF">IFM89_031417</name>
</gene>
<evidence type="ECO:0000313" key="9">
    <source>
        <dbReference type="EMBL" id="KAF9598749.1"/>
    </source>
</evidence>
<name>A0A835LPE4_9MAGN</name>
<reference evidence="9 10" key="1">
    <citation type="submission" date="2020-10" db="EMBL/GenBank/DDBJ databases">
        <title>The Coptis chinensis genome and diversification of protoberbering-type alkaloids.</title>
        <authorList>
            <person name="Wang B."/>
            <person name="Shu S."/>
            <person name="Song C."/>
            <person name="Liu Y."/>
        </authorList>
    </citation>
    <scope>NUCLEOTIDE SEQUENCE [LARGE SCALE GENOMIC DNA]</scope>
    <source>
        <strain evidence="9">HL-2020</strain>
        <tissue evidence="9">Leaf</tissue>
    </source>
</reference>
<dbReference type="Pfam" id="PF03552">
    <property type="entry name" value="Cellulose_synt"/>
    <property type="match status" value="2"/>
</dbReference>
<accession>A0A835LPE4</accession>
<dbReference type="GO" id="GO:0030244">
    <property type="term" value="P:cellulose biosynthetic process"/>
    <property type="evidence" value="ECO:0007669"/>
    <property type="project" value="InterPro"/>
</dbReference>
<evidence type="ECO:0000256" key="8">
    <source>
        <dbReference type="SAM" id="Phobius"/>
    </source>
</evidence>
<protein>
    <submittedName>
        <fullName evidence="9">Uncharacterized protein</fullName>
    </submittedName>
</protein>
<proteinExistence type="predicted"/>
<keyword evidence="3" id="KW-0808">Transferase</keyword>
<keyword evidence="5 8" id="KW-1133">Transmembrane helix</keyword>
<comment type="caution">
    <text evidence="9">The sequence shown here is derived from an EMBL/GenBank/DDBJ whole genome shotgun (WGS) entry which is preliminary data.</text>
</comment>
<dbReference type="GO" id="GO:0012505">
    <property type="term" value="C:endomembrane system"/>
    <property type="evidence" value="ECO:0007669"/>
    <property type="project" value="UniProtKB-SubCell"/>
</dbReference>
<dbReference type="Proteomes" id="UP000631114">
    <property type="component" value="Unassembled WGS sequence"/>
</dbReference>
<evidence type="ECO:0000256" key="5">
    <source>
        <dbReference type="ARBA" id="ARBA00022989"/>
    </source>
</evidence>
<evidence type="ECO:0000256" key="2">
    <source>
        <dbReference type="ARBA" id="ARBA00022676"/>
    </source>
</evidence>
<feature type="transmembrane region" description="Helical" evidence="8">
    <location>
        <begin position="164"/>
        <end position="184"/>
    </location>
</feature>
<keyword evidence="6 8" id="KW-0472">Membrane</keyword>
<dbReference type="PANTHER" id="PTHR13301">
    <property type="entry name" value="X-BOX TRANSCRIPTION FACTOR-RELATED"/>
    <property type="match status" value="1"/>
</dbReference>
<keyword evidence="10" id="KW-1185">Reference proteome</keyword>